<dbReference type="Pfam" id="PF05195">
    <property type="entry name" value="AMP_N"/>
    <property type="match status" value="1"/>
</dbReference>
<dbReference type="GO" id="GO:0006508">
    <property type="term" value="P:proteolysis"/>
    <property type="evidence" value="ECO:0007669"/>
    <property type="project" value="UniProtKB-KW"/>
</dbReference>
<dbReference type="SUPFAM" id="SSF53092">
    <property type="entry name" value="Creatinase/prolidase N-terminal domain"/>
    <property type="match status" value="1"/>
</dbReference>
<comment type="cofactor">
    <cofactor evidence="1">
        <name>Mn(2+)</name>
        <dbReference type="ChEBI" id="CHEBI:29035"/>
    </cofactor>
</comment>
<dbReference type="SUPFAM" id="SSF55920">
    <property type="entry name" value="Creatinase/aminopeptidase"/>
    <property type="match status" value="1"/>
</dbReference>
<dbReference type="CTD" id="47769"/>
<evidence type="ECO:0000256" key="16">
    <source>
        <dbReference type="RuleBase" id="RU000590"/>
    </source>
</evidence>
<dbReference type="GO" id="GO:0102009">
    <property type="term" value="F:proline dipeptidase activity"/>
    <property type="evidence" value="ECO:0007669"/>
    <property type="project" value="UniProtKB-EC"/>
</dbReference>
<evidence type="ECO:0000256" key="8">
    <source>
        <dbReference type="ARBA" id="ARBA00023211"/>
    </source>
</evidence>
<dbReference type="PANTHER" id="PTHR48480">
    <property type="match status" value="1"/>
</dbReference>
<dbReference type="Gene3D" id="3.90.230.10">
    <property type="entry name" value="Creatinase/methionine aminopeptidase superfamily"/>
    <property type="match status" value="1"/>
</dbReference>
<dbReference type="CDD" id="cd01087">
    <property type="entry name" value="Prolidase"/>
    <property type="match status" value="1"/>
</dbReference>
<evidence type="ECO:0000256" key="2">
    <source>
        <dbReference type="ARBA" id="ARBA00011738"/>
    </source>
</evidence>
<gene>
    <name evidence="19" type="primary">Dip-C</name>
</gene>
<dbReference type="InterPro" id="IPR007865">
    <property type="entry name" value="Aminopep_P_N"/>
</dbReference>
<dbReference type="FunFam" id="3.90.230.10:FF:000002">
    <property type="entry name" value="Xaa-Pro aminopeptidase 3"/>
    <property type="match status" value="1"/>
</dbReference>
<evidence type="ECO:0000313" key="19">
    <source>
        <dbReference type="RefSeq" id="XP_011311203.1"/>
    </source>
</evidence>
<dbReference type="InterPro" id="IPR029149">
    <property type="entry name" value="Creatin/AminoP/Spt16_N"/>
</dbReference>
<feature type="domain" description="Aminopeptidase P N-terminal" evidence="17">
    <location>
        <begin position="83"/>
        <end position="220"/>
    </location>
</feature>
<evidence type="ECO:0000313" key="18">
    <source>
        <dbReference type="Proteomes" id="UP000694866"/>
    </source>
</evidence>
<dbReference type="RefSeq" id="XP_011311203.1">
    <property type="nucleotide sequence ID" value="XM_011312901.1"/>
</dbReference>
<keyword evidence="8" id="KW-0464">Manganese</keyword>
<evidence type="ECO:0000256" key="14">
    <source>
        <dbReference type="ARBA" id="ARBA00044351"/>
    </source>
</evidence>
<dbReference type="GeneID" id="105271378"/>
<dbReference type="InterPro" id="IPR000994">
    <property type="entry name" value="Pept_M24"/>
</dbReference>
<evidence type="ECO:0000256" key="9">
    <source>
        <dbReference type="ARBA" id="ARBA00043990"/>
    </source>
</evidence>
<evidence type="ECO:0000256" key="12">
    <source>
        <dbReference type="ARBA" id="ARBA00044252"/>
    </source>
</evidence>
<dbReference type="Pfam" id="PF00557">
    <property type="entry name" value="Peptidase_M24"/>
    <property type="match status" value="1"/>
</dbReference>
<accession>A0A9R1TLM0</accession>
<comment type="similarity">
    <text evidence="9">Belongs to the peptidase M24B family. Eukaryotic-type prolidase subfamily.</text>
</comment>
<protein>
    <recommendedName>
        <fullName evidence="11">Xaa-Pro dipeptidase</fullName>
        <ecNumber evidence="10">3.4.13.9</ecNumber>
    </recommendedName>
    <alternativeName>
        <fullName evidence="14">Imidodipeptidase</fullName>
    </alternativeName>
    <alternativeName>
        <fullName evidence="12">Peptidase D</fullName>
    </alternativeName>
    <alternativeName>
        <fullName evidence="13">Proline dipeptidase</fullName>
    </alternativeName>
</protein>
<dbReference type="AlphaFoldDB" id="A0A9R1TLM0"/>
<reference evidence="19" key="1">
    <citation type="submission" date="2025-08" db="UniProtKB">
        <authorList>
            <consortium name="RefSeq"/>
        </authorList>
    </citation>
    <scope>IDENTIFICATION</scope>
    <source>
        <strain evidence="19">USDA-PBARC FA_bdor</strain>
        <tissue evidence="19">Whole organism</tissue>
    </source>
</reference>
<dbReference type="GO" id="GO:0070006">
    <property type="term" value="F:metalloaminopeptidase activity"/>
    <property type="evidence" value="ECO:0007669"/>
    <property type="project" value="InterPro"/>
</dbReference>
<keyword evidence="3" id="KW-0645">Protease</keyword>
<keyword evidence="18" id="KW-1185">Reference proteome</keyword>
<dbReference type="InterPro" id="IPR036005">
    <property type="entry name" value="Creatinase/aminopeptidase-like"/>
</dbReference>
<name>A0A9R1TLM0_9HYME</name>
<dbReference type="Proteomes" id="UP000694866">
    <property type="component" value="Unplaced"/>
</dbReference>
<evidence type="ECO:0000256" key="5">
    <source>
        <dbReference type="ARBA" id="ARBA00022801"/>
    </source>
</evidence>
<dbReference type="InterPro" id="IPR052433">
    <property type="entry name" value="X-Pro_dipept-like"/>
</dbReference>
<evidence type="ECO:0000256" key="10">
    <source>
        <dbReference type="ARBA" id="ARBA00044051"/>
    </source>
</evidence>
<dbReference type="SMART" id="SM01011">
    <property type="entry name" value="AMP_N"/>
    <property type="match status" value="1"/>
</dbReference>
<comment type="catalytic activity">
    <reaction evidence="15">
        <text>Xaa-L-Pro dipeptide + H2O = an L-alpha-amino acid + L-proline</text>
        <dbReference type="Rhea" id="RHEA:76407"/>
        <dbReference type="ChEBI" id="CHEBI:15377"/>
        <dbReference type="ChEBI" id="CHEBI:59869"/>
        <dbReference type="ChEBI" id="CHEBI:60039"/>
        <dbReference type="ChEBI" id="CHEBI:195196"/>
        <dbReference type="EC" id="3.4.13.9"/>
    </reaction>
</comment>
<dbReference type="GO" id="GO:0030145">
    <property type="term" value="F:manganese ion binding"/>
    <property type="evidence" value="ECO:0007669"/>
    <property type="project" value="InterPro"/>
</dbReference>
<evidence type="ECO:0000256" key="4">
    <source>
        <dbReference type="ARBA" id="ARBA00022723"/>
    </source>
</evidence>
<dbReference type="PANTHER" id="PTHR48480:SF2">
    <property type="entry name" value="PEPTIDASE D"/>
    <property type="match status" value="1"/>
</dbReference>
<keyword evidence="6" id="KW-0224">Dipeptidase</keyword>
<evidence type="ECO:0000256" key="3">
    <source>
        <dbReference type="ARBA" id="ARBA00022670"/>
    </source>
</evidence>
<evidence type="ECO:0000256" key="7">
    <source>
        <dbReference type="ARBA" id="ARBA00023049"/>
    </source>
</evidence>
<evidence type="ECO:0000256" key="11">
    <source>
        <dbReference type="ARBA" id="ARBA00044141"/>
    </source>
</evidence>
<evidence type="ECO:0000256" key="1">
    <source>
        <dbReference type="ARBA" id="ARBA00001936"/>
    </source>
</evidence>
<keyword evidence="7" id="KW-0482">Metalloprotease</keyword>
<sequence>MEIFGGVRRGQWEDCQTNFEMTSAVRTLLVISSKRRLFNLSRAYPLFSWGRNRSFCRTSMKIHSRPQCPMESHFVRGDHTLRVPMSLFRDNRNRLVDALRKTPGLEENAFVVLQGGDEVPFNDTDINYEFRQESFFQWGFGVEEPGCYGALDITSGKSILFFPRLPAEYEIWCGKLSTLDEFKHRYDVDEAYYVEGIAQVLKKKNAQQVLTLRGLNSDSGLFAKAAEFDGINDFKVDNELLYPVICECRVIKSPQEIEVLRYVAKVSSDAHKVVMRNVRPGMTEFQSESLFKHYVYAVGGCRHVSYTCMCGSGNNSSILHYGHAGAPNNRVIKEGDMCLFDMGGNYCGYAADITCSFPSTGKFTDDQKLIYNAVLSARNAVIEAAKPGVSWTEMHLLANRVMLAALRDGGLLCGEVEDMMNVGLNETFQPHGLGHLLGLDVHDVGGYLSGCPERSVKPGIRKLRTARTLLAGMFLTIEPGCYFVDSLLNAALSNPKQRQYMVVDKISKFRGFGGVRIEDDVLITDDGVENFTQVPRTVEEIEAWMAPGRDSLKLIHEEMIPN</sequence>
<keyword evidence="4 16" id="KW-0479">Metal-binding</keyword>
<comment type="subunit">
    <text evidence="2">Homodimer.</text>
</comment>
<evidence type="ECO:0000256" key="15">
    <source>
        <dbReference type="ARBA" id="ARBA00048994"/>
    </source>
</evidence>
<dbReference type="PROSITE" id="PS00491">
    <property type="entry name" value="PROLINE_PEPTIDASE"/>
    <property type="match status" value="1"/>
</dbReference>
<dbReference type="OrthoDB" id="10261878at2759"/>
<dbReference type="Gene3D" id="3.40.350.10">
    <property type="entry name" value="Creatinase/prolidase N-terminal domain"/>
    <property type="match status" value="1"/>
</dbReference>
<evidence type="ECO:0000256" key="13">
    <source>
        <dbReference type="ARBA" id="ARBA00044284"/>
    </source>
</evidence>
<proteinExistence type="inferred from homology"/>
<evidence type="ECO:0000256" key="6">
    <source>
        <dbReference type="ARBA" id="ARBA00022997"/>
    </source>
</evidence>
<keyword evidence="5" id="KW-0378">Hydrolase</keyword>
<organism evidence="18 19">
    <name type="scientific">Fopius arisanus</name>
    <dbReference type="NCBI Taxonomy" id="64838"/>
    <lineage>
        <taxon>Eukaryota</taxon>
        <taxon>Metazoa</taxon>
        <taxon>Ecdysozoa</taxon>
        <taxon>Arthropoda</taxon>
        <taxon>Hexapoda</taxon>
        <taxon>Insecta</taxon>
        <taxon>Pterygota</taxon>
        <taxon>Neoptera</taxon>
        <taxon>Endopterygota</taxon>
        <taxon>Hymenoptera</taxon>
        <taxon>Apocrita</taxon>
        <taxon>Ichneumonoidea</taxon>
        <taxon>Braconidae</taxon>
        <taxon>Opiinae</taxon>
        <taxon>Fopius</taxon>
    </lineage>
</organism>
<evidence type="ECO:0000259" key="17">
    <source>
        <dbReference type="SMART" id="SM01011"/>
    </source>
</evidence>
<dbReference type="InterPro" id="IPR001131">
    <property type="entry name" value="Peptidase_M24B_aminopep-P_CS"/>
</dbReference>
<dbReference type="KEGG" id="fas:105271378"/>
<dbReference type="EC" id="3.4.13.9" evidence="10"/>